<evidence type="ECO:0000256" key="3">
    <source>
        <dbReference type="ARBA" id="ARBA00022814"/>
    </source>
</evidence>
<gene>
    <name evidence="7 9" type="primary">nusA</name>
    <name evidence="9" type="ORF">NCTC11820_00546</name>
</gene>
<reference evidence="9 10" key="1">
    <citation type="submission" date="2018-06" db="EMBL/GenBank/DDBJ databases">
        <authorList>
            <consortium name="Pathogen Informatics"/>
            <person name="Doyle S."/>
        </authorList>
    </citation>
    <scope>NUCLEOTIDE SEQUENCE [LARGE SCALE GENOMIC DNA]</scope>
    <source>
        <strain evidence="9 10">NCTC11820</strain>
    </source>
</reference>
<protein>
    <recommendedName>
        <fullName evidence="7">Transcription termination/antitermination protein NusA</fullName>
    </recommendedName>
</protein>
<dbReference type="InterPro" id="IPR004087">
    <property type="entry name" value="KH_dom"/>
</dbReference>
<keyword evidence="6 7" id="KW-0804">Transcription</keyword>
<dbReference type="GO" id="GO:0003700">
    <property type="term" value="F:DNA-binding transcription factor activity"/>
    <property type="evidence" value="ECO:0007669"/>
    <property type="project" value="InterPro"/>
</dbReference>
<keyword evidence="5 7" id="KW-0805">Transcription regulation</keyword>
<dbReference type="HAMAP" id="MF_00945_B">
    <property type="entry name" value="NusA_B"/>
    <property type="match status" value="1"/>
</dbReference>
<organism evidence="9 10">
    <name type="scientific">Mobiluncus curtisii</name>
    <dbReference type="NCBI Taxonomy" id="2051"/>
    <lineage>
        <taxon>Bacteria</taxon>
        <taxon>Bacillati</taxon>
        <taxon>Actinomycetota</taxon>
        <taxon>Actinomycetes</taxon>
        <taxon>Actinomycetales</taxon>
        <taxon>Actinomycetaceae</taxon>
        <taxon>Mobiluncus</taxon>
    </lineage>
</organism>
<dbReference type="CDD" id="cd22529">
    <property type="entry name" value="KH-II_NusA_rpt2"/>
    <property type="match status" value="1"/>
</dbReference>
<dbReference type="InterPro" id="IPR058582">
    <property type="entry name" value="KH_NusA_2nd"/>
</dbReference>
<dbReference type="GO" id="GO:0005829">
    <property type="term" value="C:cytosol"/>
    <property type="evidence" value="ECO:0007669"/>
    <property type="project" value="TreeGrafter"/>
</dbReference>
<dbReference type="Gene3D" id="3.30.1480.10">
    <property type="entry name" value="NusA, N-terminal domain"/>
    <property type="match status" value="1"/>
</dbReference>
<keyword evidence="4 7" id="KW-0694">RNA-binding</keyword>
<dbReference type="CDD" id="cd04455">
    <property type="entry name" value="S1_NusA"/>
    <property type="match status" value="1"/>
</dbReference>
<dbReference type="InterPro" id="IPR030842">
    <property type="entry name" value="TF_NusA_bacterial"/>
</dbReference>
<dbReference type="NCBIfam" id="TIGR01953">
    <property type="entry name" value="NusA"/>
    <property type="match status" value="1"/>
</dbReference>
<sequence>MQIDMSALRLVEAEKGMDMNSLIDTVEQALLKAYRNQPGAEKEHSRVEVDRKTGEVRVLVNELDEDGTELGESEITPKDFGRTAAATVKSVIIQRFQEEEDKAVLGDFKDRVGQVVSGVVTAGRDPKLVTVNLGDVEGIIPPAEQVPGEKYQHGVRLSVYVLAASRGFKGPHIELSRTHPGLVQGLFKREVPEIDREEVVIESVAREPGHRTKIAVRPTEKGINAKGACIGPNGSRVRAVMNELNGEKIDIVDWAEDPTVYVANALSPAKVISVRVIDEAKRLARVVVPDFQQSLAIGKEGQNARLASRLTGWGIDIHSDTENGGTPA</sequence>
<keyword evidence="2 7" id="KW-0963">Cytoplasm</keyword>
<dbReference type="PROSITE" id="PS50126">
    <property type="entry name" value="S1"/>
    <property type="match status" value="1"/>
</dbReference>
<dbReference type="PROSITE" id="PS50084">
    <property type="entry name" value="KH_TYPE_1"/>
    <property type="match status" value="1"/>
</dbReference>
<dbReference type="PANTHER" id="PTHR22648:SF0">
    <property type="entry name" value="TRANSCRIPTION TERMINATION_ANTITERMINATION PROTEIN NUSA"/>
    <property type="match status" value="1"/>
</dbReference>
<evidence type="ECO:0000256" key="7">
    <source>
        <dbReference type="HAMAP-Rule" id="MF_00945"/>
    </source>
</evidence>
<dbReference type="InterPro" id="IPR015946">
    <property type="entry name" value="KH_dom-like_a/b"/>
</dbReference>
<dbReference type="GO" id="GO:0003723">
    <property type="term" value="F:RNA binding"/>
    <property type="evidence" value="ECO:0007669"/>
    <property type="project" value="UniProtKB-UniRule"/>
</dbReference>
<dbReference type="EMBL" id="UASJ01000001">
    <property type="protein sequence ID" value="SQB64213.1"/>
    <property type="molecule type" value="Genomic_DNA"/>
</dbReference>
<dbReference type="FunFam" id="3.30.300.20:FF:000002">
    <property type="entry name" value="Transcription termination/antitermination protein NusA"/>
    <property type="match status" value="1"/>
</dbReference>
<dbReference type="InterPro" id="IPR010213">
    <property type="entry name" value="TF_NusA"/>
</dbReference>
<dbReference type="SMART" id="SM00316">
    <property type="entry name" value="S1"/>
    <property type="match status" value="1"/>
</dbReference>
<dbReference type="Proteomes" id="UP000250245">
    <property type="component" value="Unassembled WGS sequence"/>
</dbReference>
<evidence type="ECO:0000313" key="10">
    <source>
        <dbReference type="Proteomes" id="UP000250245"/>
    </source>
</evidence>
<dbReference type="Pfam" id="PF08529">
    <property type="entry name" value="NusA_N"/>
    <property type="match status" value="1"/>
</dbReference>
<dbReference type="InterPro" id="IPR013735">
    <property type="entry name" value="TF_NusA_N"/>
</dbReference>
<dbReference type="InterPro" id="IPR009019">
    <property type="entry name" value="KH_sf_prok-type"/>
</dbReference>
<dbReference type="CDD" id="cd02134">
    <property type="entry name" value="KH-II_NusA_rpt1"/>
    <property type="match status" value="1"/>
</dbReference>
<dbReference type="OMA" id="MKGSRIH"/>
<dbReference type="SUPFAM" id="SSF50249">
    <property type="entry name" value="Nucleic acid-binding proteins"/>
    <property type="match status" value="1"/>
</dbReference>
<evidence type="ECO:0000259" key="8">
    <source>
        <dbReference type="PROSITE" id="PS50126"/>
    </source>
</evidence>
<feature type="domain" description="S1 motif" evidence="8">
    <location>
        <begin position="113"/>
        <end position="178"/>
    </location>
</feature>
<evidence type="ECO:0000256" key="1">
    <source>
        <dbReference type="ARBA" id="ARBA00022472"/>
    </source>
</evidence>
<dbReference type="InterPro" id="IPR025249">
    <property type="entry name" value="TF_NusA_KH_1st"/>
</dbReference>
<proteinExistence type="inferred from homology"/>
<dbReference type="InterPro" id="IPR036555">
    <property type="entry name" value="NusA_N_sf"/>
</dbReference>
<evidence type="ECO:0000256" key="4">
    <source>
        <dbReference type="ARBA" id="ARBA00022884"/>
    </source>
</evidence>
<keyword evidence="1 7" id="KW-0806">Transcription termination</keyword>
<dbReference type="InterPro" id="IPR012340">
    <property type="entry name" value="NA-bd_OB-fold"/>
</dbReference>
<name>A0A2X2YMN4_9ACTO</name>
<dbReference type="GO" id="GO:0006353">
    <property type="term" value="P:DNA-templated transcription termination"/>
    <property type="evidence" value="ECO:0007669"/>
    <property type="project" value="UniProtKB-UniRule"/>
</dbReference>
<dbReference type="FunFam" id="3.30.300.20:FF:000005">
    <property type="entry name" value="Transcription termination/antitermination protein NusA"/>
    <property type="match status" value="1"/>
</dbReference>
<dbReference type="GeneID" id="55564309"/>
<dbReference type="SUPFAM" id="SSF54814">
    <property type="entry name" value="Prokaryotic type KH domain (KH-domain type II)"/>
    <property type="match status" value="2"/>
</dbReference>
<dbReference type="Pfam" id="PF26594">
    <property type="entry name" value="KH_NusA_2nd"/>
    <property type="match status" value="1"/>
</dbReference>
<dbReference type="PANTHER" id="PTHR22648">
    <property type="entry name" value="TRANSCRIPTION TERMINATION FACTOR NUSA"/>
    <property type="match status" value="1"/>
</dbReference>
<comment type="subunit">
    <text evidence="7">Monomer. Binds directly to the core enzyme of the DNA-dependent RNA polymerase and to nascent RNA.</text>
</comment>
<dbReference type="Gene3D" id="3.30.300.20">
    <property type="match status" value="2"/>
</dbReference>
<dbReference type="SUPFAM" id="SSF69705">
    <property type="entry name" value="Transcription factor NusA, N-terminal domain"/>
    <property type="match status" value="1"/>
</dbReference>
<dbReference type="Pfam" id="PF13184">
    <property type="entry name" value="KH_NusA_1st"/>
    <property type="match status" value="1"/>
</dbReference>
<evidence type="ECO:0000256" key="6">
    <source>
        <dbReference type="ARBA" id="ARBA00023163"/>
    </source>
</evidence>
<evidence type="ECO:0000313" key="9">
    <source>
        <dbReference type="EMBL" id="SQB64213.1"/>
    </source>
</evidence>
<keyword evidence="3 7" id="KW-0889">Transcription antitermination</keyword>
<dbReference type="SMART" id="SM00322">
    <property type="entry name" value="KH"/>
    <property type="match status" value="1"/>
</dbReference>
<dbReference type="RefSeq" id="WP_013188614.1">
    <property type="nucleotide sequence ID" value="NZ_CP068112.1"/>
</dbReference>
<dbReference type="Gene3D" id="2.40.50.140">
    <property type="entry name" value="Nucleic acid-binding proteins"/>
    <property type="match status" value="1"/>
</dbReference>
<dbReference type="InterPro" id="IPR003029">
    <property type="entry name" value="S1_domain"/>
</dbReference>
<dbReference type="AlphaFoldDB" id="A0A2X2YMN4"/>
<comment type="subcellular location">
    <subcellularLocation>
        <location evidence="7">Cytoplasm</location>
    </subcellularLocation>
</comment>
<comment type="similarity">
    <text evidence="7">Belongs to the NusA family.</text>
</comment>
<evidence type="ECO:0000256" key="2">
    <source>
        <dbReference type="ARBA" id="ARBA00022490"/>
    </source>
</evidence>
<dbReference type="GO" id="GO:0031564">
    <property type="term" value="P:transcription antitermination"/>
    <property type="evidence" value="ECO:0007669"/>
    <property type="project" value="UniProtKB-UniRule"/>
</dbReference>
<comment type="function">
    <text evidence="7">Participates in both transcription termination and antitermination.</text>
</comment>
<accession>A0A2X2YMN4</accession>
<evidence type="ECO:0000256" key="5">
    <source>
        <dbReference type="ARBA" id="ARBA00023015"/>
    </source>
</evidence>